<dbReference type="PANTHER" id="PTHR46847:SF1">
    <property type="entry name" value="D-ALLOSE-BINDING PERIPLASMIC PROTEIN-RELATED"/>
    <property type="match status" value="1"/>
</dbReference>
<organism evidence="4 5">
    <name type="scientific">Clostridium butyricum</name>
    <dbReference type="NCBI Taxonomy" id="1492"/>
    <lineage>
        <taxon>Bacteria</taxon>
        <taxon>Bacillati</taxon>
        <taxon>Bacillota</taxon>
        <taxon>Clostridia</taxon>
        <taxon>Eubacteriales</taxon>
        <taxon>Clostridiaceae</taxon>
        <taxon>Clostridium</taxon>
    </lineage>
</organism>
<dbReference type="GO" id="GO:0030246">
    <property type="term" value="F:carbohydrate binding"/>
    <property type="evidence" value="ECO:0007669"/>
    <property type="project" value="UniProtKB-ARBA"/>
</dbReference>
<name>A0A512TSH7_CLOBU</name>
<dbReference type="Proteomes" id="UP000321089">
    <property type="component" value="Unassembled WGS sequence"/>
</dbReference>
<protein>
    <submittedName>
        <fullName evidence="4">Uncharacterized protein</fullName>
    </submittedName>
</protein>
<accession>A0A512TSH7</accession>
<dbReference type="InterPro" id="IPR028082">
    <property type="entry name" value="Peripla_BP_I"/>
</dbReference>
<evidence type="ECO:0000256" key="2">
    <source>
        <dbReference type="ARBA" id="ARBA00007639"/>
    </source>
</evidence>
<dbReference type="RefSeq" id="WP_124229863.1">
    <property type="nucleotide sequence ID" value="NZ_BKBC01000066.1"/>
</dbReference>
<gene>
    <name evidence="4" type="ORF">CBU02nite_34140</name>
</gene>
<sequence>MLKIKRKSFFILSILVIISFIFILNELLNIEKEKKSYNITIITDDEINEGSITMKSGADKAAEEMNVDIRFVSLSKDDFLEEQKELLMGENNGETDAILIEPIRYEYLKDTIEKVNKFVPVISLQSYSEKNYKINSVVFDNFNMGVDIGDEILKSVSGEKNLVIVKDDLKSDVSEERYKGLISALQGNIQYKTVEFKNSKHMTYYETAKHLIESDNADIIVTFNTKILESVSQAKSDLLGVKSDVSNIKVYGTGNTRKVISFLDQNIINGIALENEFNIGYLGVKNALNLIKDNEFKSDIISSKIITRDNMYSVENQRLLFLFIR</sequence>
<dbReference type="Gene3D" id="3.40.50.2300">
    <property type="match status" value="2"/>
</dbReference>
<evidence type="ECO:0000256" key="1">
    <source>
        <dbReference type="ARBA" id="ARBA00004196"/>
    </source>
</evidence>
<dbReference type="GO" id="GO:0030313">
    <property type="term" value="C:cell envelope"/>
    <property type="evidence" value="ECO:0007669"/>
    <property type="project" value="UniProtKB-SubCell"/>
</dbReference>
<dbReference type="Pfam" id="PF13407">
    <property type="entry name" value="Peripla_BP_4"/>
    <property type="match status" value="1"/>
</dbReference>
<dbReference type="AlphaFoldDB" id="A0A512TSH7"/>
<comment type="caution">
    <text evidence="4">The sequence shown here is derived from an EMBL/GenBank/DDBJ whole genome shotgun (WGS) entry which is preliminary data.</text>
</comment>
<dbReference type="SUPFAM" id="SSF53822">
    <property type="entry name" value="Periplasmic binding protein-like I"/>
    <property type="match status" value="1"/>
</dbReference>
<evidence type="ECO:0000313" key="4">
    <source>
        <dbReference type="EMBL" id="GEQ22908.1"/>
    </source>
</evidence>
<evidence type="ECO:0000256" key="3">
    <source>
        <dbReference type="ARBA" id="ARBA00022729"/>
    </source>
</evidence>
<dbReference type="InterPro" id="IPR025997">
    <property type="entry name" value="SBP_2_dom"/>
</dbReference>
<evidence type="ECO:0000313" key="5">
    <source>
        <dbReference type="Proteomes" id="UP000321089"/>
    </source>
</evidence>
<keyword evidence="3" id="KW-0732">Signal</keyword>
<reference evidence="4 5" key="1">
    <citation type="submission" date="2019-07" db="EMBL/GenBank/DDBJ databases">
        <title>Whole genome shotgun sequence of Clostridium butyricum NBRC 3858.</title>
        <authorList>
            <person name="Hosoyama A."/>
            <person name="Uohara A."/>
            <person name="Ohji S."/>
            <person name="Ichikawa N."/>
        </authorList>
    </citation>
    <scope>NUCLEOTIDE SEQUENCE [LARGE SCALE GENOMIC DNA]</scope>
    <source>
        <strain evidence="4 5">NBRC 3858</strain>
    </source>
</reference>
<comment type="subcellular location">
    <subcellularLocation>
        <location evidence="1">Cell envelope</location>
    </subcellularLocation>
</comment>
<comment type="similarity">
    <text evidence="2">Belongs to the bacterial solute-binding protein 2 family.</text>
</comment>
<dbReference type="PANTHER" id="PTHR46847">
    <property type="entry name" value="D-ALLOSE-BINDING PERIPLASMIC PROTEIN-RELATED"/>
    <property type="match status" value="1"/>
</dbReference>
<proteinExistence type="inferred from homology"/>
<dbReference type="EMBL" id="BKBC01000066">
    <property type="protein sequence ID" value="GEQ22908.1"/>
    <property type="molecule type" value="Genomic_DNA"/>
</dbReference>